<dbReference type="CDD" id="cd07007">
    <property type="entry name" value="cupin_CapF-like_C"/>
    <property type="match status" value="1"/>
</dbReference>
<dbReference type="InterPro" id="IPR011051">
    <property type="entry name" value="RmlC_Cupin_sf"/>
</dbReference>
<dbReference type="PANTHER" id="PTHR43245:SF55">
    <property type="entry name" value="NAD(P)-BINDING DOMAIN-CONTAINING PROTEIN"/>
    <property type="match status" value="1"/>
</dbReference>
<gene>
    <name evidence="3" type="ORF">ENS15_06580</name>
</gene>
<evidence type="ECO:0000313" key="3">
    <source>
        <dbReference type="EMBL" id="HFK24291.1"/>
    </source>
</evidence>
<feature type="domain" description="NAD-dependent epimerase/dehydratase" evidence="1">
    <location>
        <begin position="4"/>
        <end position="187"/>
    </location>
</feature>
<accession>A0A7C3J6Y2</accession>
<evidence type="ECO:0000259" key="2">
    <source>
        <dbReference type="Pfam" id="PF14667"/>
    </source>
</evidence>
<dbReference type="UniPathway" id="UPA00109">
    <property type="reaction ID" value="UER00181"/>
</dbReference>
<dbReference type="Gene3D" id="3.40.50.720">
    <property type="entry name" value="NAD(P)-binding Rossmann-like Domain"/>
    <property type="match status" value="1"/>
</dbReference>
<sequence>MKTILITGANGFVGKNLIAGLNHLKDIKILKYDIENDENDLKEFLKQSDIIIHLLGVNRPKDEKEFFTGNYEFTKKMTDFLIDICKKTTVVMTSSIQVELDNPYGKSKKMGEDALIEYAKKTGAKVFIYRLQNLFGKWGKPNYNSVIATFCYNIARDLPIQISNRENEVEFLYIDDVVNEFVKIVKDEKEYDGFYYKIDKGFKKKLGEIADKIYEFKKIRENLMLPDFSDLFTRYLYSTYISYIPVDNLSYPLTTKEDNRGILAEVLKSSHIGQIFFSTIKPGITRGNHYHHTKIEKFCVLTGKALIRLRNIVTDEKIEYEVSGDKVQIVDIPPGFTHSITNIGENEVITLFWSMEIFDQNNPDTFFLEV</sequence>
<dbReference type="SUPFAM" id="SSF51182">
    <property type="entry name" value="RmlC-like cupins"/>
    <property type="match status" value="1"/>
</dbReference>
<dbReference type="AlphaFoldDB" id="A0A7C3J6Y2"/>
<dbReference type="SUPFAM" id="SSF51735">
    <property type="entry name" value="NAD(P)-binding Rossmann-fold domains"/>
    <property type="match status" value="1"/>
</dbReference>
<dbReference type="InterPro" id="IPR036291">
    <property type="entry name" value="NAD(P)-bd_dom_sf"/>
</dbReference>
<dbReference type="InterPro" id="IPR014710">
    <property type="entry name" value="RmlC-like_jellyroll"/>
</dbReference>
<comment type="caution">
    <text evidence="3">The sequence shown here is derived from an EMBL/GenBank/DDBJ whole genome shotgun (WGS) entry which is preliminary data.</text>
</comment>
<dbReference type="InterPro" id="IPR001509">
    <property type="entry name" value="Epimerase_deHydtase"/>
</dbReference>
<feature type="domain" description="Capsular polysaccharide assembling protein CapF C-terminal" evidence="2">
    <location>
        <begin position="257"/>
        <end position="366"/>
    </location>
</feature>
<dbReference type="InterPro" id="IPR050177">
    <property type="entry name" value="Lipid_A_modif_metabolic_enz"/>
</dbReference>
<dbReference type="EMBL" id="DSTT01000005">
    <property type="protein sequence ID" value="HFK24291.1"/>
    <property type="molecule type" value="Genomic_DNA"/>
</dbReference>
<organism evidence="3">
    <name type="scientific">candidate division WOR-3 bacterium</name>
    <dbReference type="NCBI Taxonomy" id="2052148"/>
    <lineage>
        <taxon>Bacteria</taxon>
        <taxon>Bacteria division WOR-3</taxon>
    </lineage>
</organism>
<reference evidence="3" key="1">
    <citation type="journal article" date="2020" name="mSystems">
        <title>Genome- and Community-Level Interaction Insights into Carbon Utilization and Element Cycling Functions of Hydrothermarchaeota in Hydrothermal Sediment.</title>
        <authorList>
            <person name="Zhou Z."/>
            <person name="Liu Y."/>
            <person name="Xu W."/>
            <person name="Pan J."/>
            <person name="Luo Z.H."/>
            <person name="Li M."/>
        </authorList>
    </citation>
    <scope>NUCLEOTIDE SEQUENCE [LARGE SCALE GENOMIC DNA]</scope>
    <source>
        <strain evidence="3">SpSt-464</strain>
    </source>
</reference>
<protein>
    <submittedName>
        <fullName evidence="3">SDR family oxidoreductase</fullName>
    </submittedName>
</protein>
<dbReference type="GO" id="GO:0006096">
    <property type="term" value="P:glycolytic process"/>
    <property type="evidence" value="ECO:0007669"/>
    <property type="project" value="UniProtKB-UniPathway"/>
</dbReference>
<proteinExistence type="predicted"/>
<evidence type="ECO:0000259" key="1">
    <source>
        <dbReference type="Pfam" id="PF01370"/>
    </source>
</evidence>
<dbReference type="InterPro" id="IPR029303">
    <property type="entry name" value="CapF_C"/>
</dbReference>
<name>A0A7C3J6Y2_UNCW3</name>
<dbReference type="Pfam" id="PF01370">
    <property type="entry name" value="Epimerase"/>
    <property type="match status" value="1"/>
</dbReference>
<dbReference type="PANTHER" id="PTHR43245">
    <property type="entry name" value="BIFUNCTIONAL POLYMYXIN RESISTANCE PROTEIN ARNA"/>
    <property type="match status" value="1"/>
</dbReference>
<dbReference type="Pfam" id="PF14667">
    <property type="entry name" value="Polysacc_synt_C"/>
    <property type="match status" value="1"/>
</dbReference>
<dbReference type="Gene3D" id="2.60.120.10">
    <property type="entry name" value="Jelly Rolls"/>
    <property type="match status" value="1"/>
</dbReference>